<accession>A0A9N9N7Y5</accession>
<evidence type="ECO:0000313" key="2">
    <source>
        <dbReference type="Proteomes" id="UP000789570"/>
    </source>
</evidence>
<reference evidence="1" key="1">
    <citation type="submission" date="2021-06" db="EMBL/GenBank/DDBJ databases">
        <authorList>
            <person name="Kallberg Y."/>
            <person name="Tangrot J."/>
            <person name="Rosling A."/>
        </authorList>
    </citation>
    <scope>NUCLEOTIDE SEQUENCE</scope>
    <source>
        <strain evidence="1">UK204</strain>
    </source>
</reference>
<dbReference type="OrthoDB" id="29061at2759"/>
<comment type="caution">
    <text evidence="1">The sequence shown here is derived from an EMBL/GenBank/DDBJ whole genome shotgun (WGS) entry which is preliminary data.</text>
</comment>
<keyword evidence="2" id="KW-1185">Reference proteome</keyword>
<feature type="non-terminal residue" evidence="1">
    <location>
        <position position="122"/>
    </location>
</feature>
<dbReference type="AlphaFoldDB" id="A0A9N9N7Y5"/>
<name>A0A9N9N7Y5_9GLOM</name>
<dbReference type="Proteomes" id="UP000789570">
    <property type="component" value="Unassembled WGS sequence"/>
</dbReference>
<protein>
    <submittedName>
        <fullName evidence="1">8577_t:CDS:1</fullName>
    </submittedName>
</protein>
<dbReference type="EMBL" id="CAJVPQ010008884">
    <property type="protein sequence ID" value="CAG8710881.1"/>
    <property type="molecule type" value="Genomic_DNA"/>
</dbReference>
<evidence type="ECO:0000313" key="1">
    <source>
        <dbReference type="EMBL" id="CAG8710881.1"/>
    </source>
</evidence>
<gene>
    <name evidence="1" type="ORF">FCALED_LOCUS13910</name>
</gene>
<sequence length="122" mass="14043">MPNQNLPANVDELIQFISVNSEYETITKHLAPILKQIPQQFYLQGTSDNRDPLDVLDPNFCSLPYTYFLAARCQADRPNVARLIQYILQFLTVFDARHIRLVPDKFLQVAQGLCRLTTLYGN</sequence>
<proteinExistence type="predicted"/>
<organism evidence="1 2">
    <name type="scientific">Funneliformis caledonium</name>
    <dbReference type="NCBI Taxonomy" id="1117310"/>
    <lineage>
        <taxon>Eukaryota</taxon>
        <taxon>Fungi</taxon>
        <taxon>Fungi incertae sedis</taxon>
        <taxon>Mucoromycota</taxon>
        <taxon>Glomeromycotina</taxon>
        <taxon>Glomeromycetes</taxon>
        <taxon>Glomerales</taxon>
        <taxon>Glomeraceae</taxon>
        <taxon>Funneliformis</taxon>
    </lineage>
</organism>